<dbReference type="InterPro" id="IPR049551">
    <property type="entry name" value="PKS_DH_C"/>
</dbReference>
<dbReference type="InterPro" id="IPR013968">
    <property type="entry name" value="PKS_KR"/>
</dbReference>
<protein>
    <submittedName>
        <fullName evidence="13">Acyl transferase domain-containing protein</fullName>
    </submittedName>
</protein>
<dbReference type="PROSITE" id="PS00012">
    <property type="entry name" value="PHOSPHOPANTETHEINE"/>
    <property type="match status" value="1"/>
</dbReference>
<evidence type="ECO:0000259" key="11">
    <source>
        <dbReference type="PROSITE" id="PS52004"/>
    </source>
</evidence>
<dbReference type="PANTHER" id="PTHR43775">
    <property type="entry name" value="FATTY ACID SYNTHASE"/>
    <property type="match status" value="1"/>
</dbReference>
<keyword evidence="4 13" id="KW-0808">Transferase</keyword>
<dbReference type="EMBL" id="JACHJY010000005">
    <property type="protein sequence ID" value="MBB4982964.1"/>
    <property type="molecule type" value="Genomic_DNA"/>
</dbReference>
<dbReference type="InterPro" id="IPR036736">
    <property type="entry name" value="ACP-like_sf"/>
</dbReference>
<dbReference type="InterPro" id="IPR020806">
    <property type="entry name" value="PKS_PP-bd"/>
</dbReference>
<dbReference type="InterPro" id="IPR032821">
    <property type="entry name" value="PKS_assoc"/>
</dbReference>
<feature type="domain" description="PKS/mFAS DH" evidence="12">
    <location>
        <begin position="882"/>
        <end position="1165"/>
    </location>
</feature>
<keyword evidence="2" id="KW-0596">Phosphopantetheine</keyword>
<evidence type="ECO:0000256" key="1">
    <source>
        <dbReference type="ARBA" id="ARBA00004792"/>
    </source>
</evidence>
<evidence type="ECO:0000259" key="10">
    <source>
        <dbReference type="PROSITE" id="PS50075"/>
    </source>
</evidence>
<feature type="region of interest" description="C-terminal hotdog fold" evidence="8">
    <location>
        <begin position="1026"/>
        <end position="1165"/>
    </location>
</feature>
<dbReference type="GO" id="GO:0004312">
    <property type="term" value="F:fatty acid synthase activity"/>
    <property type="evidence" value="ECO:0007669"/>
    <property type="project" value="TreeGrafter"/>
</dbReference>
<evidence type="ECO:0000256" key="3">
    <source>
        <dbReference type="ARBA" id="ARBA00022553"/>
    </source>
</evidence>
<dbReference type="GO" id="GO:0004315">
    <property type="term" value="F:3-oxoacyl-[acyl-carrier-protein] synthase activity"/>
    <property type="evidence" value="ECO:0007669"/>
    <property type="project" value="InterPro"/>
</dbReference>
<keyword evidence="7" id="KW-0012">Acyltransferase</keyword>
<dbReference type="FunFam" id="3.40.47.10:FF:000019">
    <property type="entry name" value="Polyketide synthase type I"/>
    <property type="match status" value="1"/>
</dbReference>
<gene>
    <name evidence="13" type="ORF">GGE06_003896</name>
</gene>
<dbReference type="Pfam" id="PF14765">
    <property type="entry name" value="PS-DH"/>
    <property type="match status" value="1"/>
</dbReference>
<dbReference type="Pfam" id="PF08659">
    <property type="entry name" value="KR"/>
    <property type="match status" value="1"/>
</dbReference>
<evidence type="ECO:0000256" key="4">
    <source>
        <dbReference type="ARBA" id="ARBA00022679"/>
    </source>
</evidence>
<dbReference type="Proteomes" id="UP000582643">
    <property type="component" value="Unassembled WGS sequence"/>
</dbReference>
<dbReference type="SUPFAM" id="SSF47336">
    <property type="entry name" value="ACP-like"/>
    <property type="match status" value="1"/>
</dbReference>
<keyword evidence="14" id="KW-1185">Reference proteome</keyword>
<dbReference type="InterPro" id="IPR016036">
    <property type="entry name" value="Malonyl_transacylase_ACP-bd"/>
</dbReference>
<evidence type="ECO:0000313" key="13">
    <source>
        <dbReference type="EMBL" id="MBB4982964.1"/>
    </source>
</evidence>
<sequence length="1787" mass="187325">MTTPDELWRLVEEGRDAVTGFPRDRGWDIAGIYDPDPEAVDKSYVRDGGFLMDAASFDAEYFDISPREAATVDPQHRLLLECSAEAFERAGIRPDALRGSRTGVFNGIMSSGPSTDTASMAAGRVAYAFGLEGPAVVVDTACSSSLVALHLAGQALADDDCSLALVGGATVMTTPDTFVYFSSQRGLAPDGRCKSYGAGADGTGFAEGVGVLLVERLSDARRLGHPVLAVVRGTAVNQDGRSNGITAPNGPAQQRVIRAALDRARLTPADVDVIEGHGTGTRLGDPIEAQALLATYGADRPADRPLLLGSLKSNIGHTQAAAGVAGIIKTVLAMRHGTVPPTLHADEPTPQVDWTAGAARLVTDGPVPWPETGRPRRAAVSSFGLSGTNAHVILEQAPAATESTEPRTVTGTAPWLLSARTEDALRAQAARLRAWAERTEDAHPADVAAALATRRSVLPVRAAVLGTDRADLLRGLDALAVGEPTEHAVAAHSRRHGGTAVLLTGQGAQRPGAGQELYATYPVFAEALDEVCAAFAPYLERPLKSVLFARPDTADALLLDRTAYTQAATFALETALYRLTESWGLRPTALLGHSIGELTAAHLAGVWSLPDAVKVVAERGRLMGALPAGGAMVAVAAPEDRVRTLMTGLGIDEDTAGQDGPTAGIAAVNGPAAVVVSGDETLVAKVAAACRAEGVRTKPLRTSHAFHSALMEPMLEEFAEVLGTVTAHPPRLPVVSDVTGELLTAEQACSAQYWAEHVRRTVRFADGVRTLYARGTTRFLEIGPDTALTAAAQDTLAGEPEADGAVFAAVLRRGRPETGTLLAALARLHTDGAALDWDAVWAGHPVPHLDLPTYAFQGTRYWAAPHEGGTGAEGLGLASVDHPFLRAAAELPGSDALVLTGRLSAETHPWLADHAMWGTALLPGAGLVELVARAGELAACPLVRDITLHAPLRVPEDAAVHLRVALSAPDGEGARSLTLHSRAEDGLPGDPWELQASGTVVPAAGDDPGTDPAVVELAGTWPPQDATTVDIEGVYERLATRGYDYGPAFQGVRAVWRRDAEVFAEVELPDARHGEADAFVLHPALWDAALQALILVGYDDVDGDTRLPYAWQDVAVHARGAVALRVRIAAADEQTLSLTAVDPAGLPVVRAGTIRLRDVAPEQFAAPDTTSDALFQVQWTPSELPLPQDGTGRPAGAWAAVGPDDLRLSRALRAQWGDGRWFADTDALRAALDAGTAAPALVVLSHPGTAPDDDLPEAVRKAATDTLALLKEWLGDERLASSRLVVVTRDATGTAPTDLAGAAVWGMLRTAQTEHPDRFVLVDTDDTEASAAALPNALALDEPQLALRDGAPLVPRLLRAQAPTRTDATAGPEETAAGPDLSTGTVLVTGAFGALGTALARHLVVRHGARSLLLLGRRGPATEGAADLLEALRDLGADAEAVACDVADRDALAGVLDALPADRPLTGVAHVAGVLSDGMLETLTDRQVQDVLRPKTDAAWHLHQLTRGHDLRMFALFSSLSGTLGGAGQANYAAANVFLDALAAHRHALGLPAQSLAWGAWEADGGMVDRLAEADRARAARVGLTPLGTEEGLALFDLAAATDAPALVPARLDVRALRRMFTHAEQVPPLLRGLVRLPRARTADRSDRSAALRARLAELPEQDRAREVLAVVREHVAAVLGHATPATVAVDRGFLDLGLDSLTGIELRNRLDAVSGLRLPSTMIFDYPTPLAMAEWLAGRIVPADTAPSTPTGPARPARPEQRAAEHAIKNMAADELVRLALGRDAS</sequence>
<dbReference type="Pfam" id="PF16197">
    <property type="entry name" value="KAsynt_C_assoc"/>
    <property type="match status" value="1"/>
</dbReference>
<dbReference type="SMART" id="SM00826">
    <property type="entry name" value="PKS_DH"/>
    <property type="match status" value="1"/>
</dbReference>
<feature type="domain" description="Ketosynthase family 3 (KS3)" evidence="11">
    <location>
        <begin position="1"/>
        <end position="396"/>
    </location>
</feature>
<dbReference type="Pfam" id="PF21089">
    <property type="entry name" value="PKS_DH_N"/>
    <property type="match status" value="1"/>
</dbReference>
<dbReference type="Gene3D" id="3.10.129.110">
    <property type="entry name" value="Polyketide synthase dehydratase"/>
    <property type="match status" value="1"/>
</dbReference>
<dbReference type="InterPro" id="IPR057326">
    <property type="entry name" value="KR_dom"/>
</dbReference>
<dbReference type="Gene3D" id="1.10.1200.10">
    <property type="entry name" value="ACP-like"/>
    <property type="match status" value="1"/>
</dbReference>
<dbReference type="GO" id="GO:0033068">
    <property type="term" value="P:macrolide biosynthetic process"/>
    <property type="evidence" value="ECO:0007669"/>
    <property type="project" value="UniProtKB-ARBA"/>
</dbReference>
<dbReference type="InterPro" id="IPR020807">
    <property type="entry name" value="PKS_DH"/>
</dbReference>
<dbReference type="InterPro" id="IPR055123">
    <property type="entry name" value="SpnB-like_Rossmann"/>
</dbReference>
<dbReference type="CDD" id="cd00833">
    <property type="entry name" value="PKS"/>
    <property type="match status" value="1"/>
</dbReference>
<dbReference type="PROSITE" id="PS52019">
    <property type="entry name" value="PKS_MFAS_DH"/>
    <property type="match status" value="1"/>
</dbReference>
<dbReference type="InterPro" id="IPR020841">
    <property type="entry name" value="PKS_Beta-ketoAc_synthase_dom"/>
</dbReference>
<dbReference type="InterPro" id="IPR036291">
    <property type="entry name" value="NAD(P)-bd_dom_sf"/>
</dbReference>
<organism evidence="13 14">
    <name type="scientific">Streptomyces nymphaeiformis</name>
    <dbReference type="NCBI Taxonomy" id="2663842"/>
    <lineage>
        <taxon>Bacteria</taxon>
        <taxon>Bacillati</taxon>
        <taxon>Actinomycetota</taxon>
        <taxon>Actinomycetes</taxon>
        <taxon>Kitasatosporales</taxon>
        <taxon>Streptomycetaceae</taxon>
        <taxon>Streptomyces</taxon>
    </lineage>
</organism>
<dbReference type="Gene3D" id="3.30.70.3290">
    <property type="match status" value="1"/>
</dbReference>
<dbReference type="InterPro" id="IPR014031">
    <property type="entry name" value="Ketoacyl_synth_C"/>
</dbReference>
<dbReference type="Pfam" id="PF22953">
    <property type="entry name" value="SpnB_Rossmann"/>
    <property type="match status" value="1"/>
</dbReference>
<evidence type="ECO:0000256" key="6">
    <source>
        <dbReference type="ARBA" id="ARBA00023268"/>
    </source>
</evidence>
<dbReference type="GO" id="GO:0031177">
    <property type="term" value="F:phosphopantetheine binding"/>
    <property type="evidence" value="ECO:0007669"/>
    <property type="project" value="InterPro"/>
</dbReference>
<evidence type="ECO:0000256" key="8">
    <source>
        <dbReference type="PROSITE-ProRule" id="PRU01363"/>
    </source>
</evidence>
<dbReference type="SUPFAM" id="SSF55048">
    <property type="entry name" value="Probable ACP-binding domain of malonyl-CoA ACP transacylase"/>
    <property type="match status" value="1"/>
</dbReference>
<dbReference type="SUPFAM" id="SSF53901">
    <property type="entry name" value="Thiolase-like"/>
    <property type="match status" value="1"/>
</dbReference>
<reference evidence="13 14" key="1">
    <citation type="submission" date="2020-08" db="EMBL/GenBank/DDBJ databases">
        <title>Genomic Encyclopedia of Type Strains, Phase III (KMG-III): the genomes of soil and plant-associated and newly described type strains.</title>
        <authorList>
            <person name="Whitman W."/>
        </authorList>
    </citation>
    <scope>NUCLEOTIDE SEQUENCE [LARGE SCALE GENOMIC DNA]</scope>
    <source>
        <strain evidence="13 14">SFB5A</strain>
    </source>
</reference>
<evidence type="ECO:0000256" key="5">
    <source>
        <dbReference type="ARBA" id="ARBA00023194"/>
    </source>
</evidence>
<proteinExistence type="predicted"/>
<evidence type="ECO:0000313" key="14">
    <source>
        <dbReference type="Proteomes" id="UP000582643"/>
    </source>
</evidence>
<dbReference type="GO" id="GO:0006633">
    <property type="term" value="P:fatty acid biosynthetic process"/>
    <property type="evidence" value="ECO:0007669"/>
    <property type="project" value="InterPro"/>
</dbReference>
<comment type="pathway">
    <text evidence="1">Antibiotic biosynthesis.</text>
</comment>
<dbReference type="InterPro" id="IPR042104">
    <property type="entry name" value="PKS_dehydratase_sf"/>
</dbReference>
<dbReference type="Pfam" id="PF00550">
    <property type="entry name" value="PP-binding"/>
    <property type="match status" value="1"/>
</dbReference>
<dbReference type="SMART" id="SM00827">
    <property type="entry name" value="PKS_AT"/>
    <property type="match status" value="1"/>
</dbReference>
<dbReference type="CDD" id="cd08956">
    <property type="entry name" value="KR_3_FAS_SDR_x"/>
    <property type="match status" value="1"/>
</dbReference>
<dbReference type="SMART" id="SM00823">
    <property type="entry name" value="PKS_PP"/>
    <property type="match status" value="1"/>
</dbReference>
<evidence type="ECO:0000259" key="12">
    <source>
        <dbReference type="PROSITE" id="PS52019"/>
    </source>
</evidence>
<feature type="region of interest" description="N-terminal hotdog fold" evidence="8">
    <location>
        <begin position="882"/>
        <end position="1007"/>
    </location>
</feature>
<dbReference type="InterPro" id="IPR049900">
    <property type="entry name" value="PKS_mFAS_DH"/>
</dbReference>
<feature type="region of interest" description="Disordered" evidence="9">
    <location>
        <begin position="1361"/>
        <end position="1382"/>
    </location>
</feature>
<dbReference type="Pfam" id="PF00109">
    <property type="entry name" value="ketoacyl-synt"/>
    <property type="match status" value="1"/>
</dbReference>
<dbReference type="SMART" id="SM00825">
    <property type="entry name" value="PKS_KS"/>
    <property type="match status" value="1"/>
</dbReference>
<dbReference type="InterPro" id="IPR016039">
    <property type="entry name" value="Thiolase-like"/>
</dbReference>
<feature type="active site" description="Proton acceptor; for dehydratase activity" evidence="8">
    <location>
        <position position="914"/>
    </location>
</feature>
<feature type="domain" description="Carrier" evidence="10">
    <location>
        <begin position="1666"/>
        <end position="1741"/>
    </location>
</feature>
<dbReference type="InterPro" id="IPR006162">
    <property type="entry name" value="Ppantetheine_attach_site"/>
</dbReference>
<dbReference type="InterPro" id="IPR018201">
    <property type="entry name" value="Ketoacyl_synth_AS"/>
</dbReference>
<evidence type="ECO:0000256" key="7">
    <source>
        <dbReference type="ARBA" id="ARBA00023315"/>
    </source>
</evidence>
<dbReference type="Pfam" id="PF00698">
    <property type="entry name" value="Acyl_transf_1"/>
    <property type="match status" value="1"/>
</dbReference>
<dbReference type="Gene3D" id="3.40.47.10">
    <property type="match status" value="1"/>
</dbReference>
<dbReference type="Gene3D" id="3.40.50.720">
    <property type="entry name" value="NAD(P)-binding Rossmann-like Domain"/>
    <property type="match status" value="1"/>
</dbReference>
<dbReference type="InterPro" id="IPR001227">
    <property type="entry name" value="Ac_transferase_dom_sf"/>
</dbReference>
<dbReference type="InterPro" id="IPR050091">
    <property type="entry name" value="PKS_NRPS_Biosynth_Enz"/>
</dbReference>
<dbReference type="FunFam" id="1.10.1200.10:FF:000007">
    <property type="entry name" value="Probable polyketide synthase pks17"/>
    <property type="match status" value="1"/>
</dbReference>
<keyword evidence="5" id="KW-0045">Antibiotic biosynthesis</keyword>
<dbReference type="SUPFAM" id="SSF52151">
    <property type="entry name" value="FabD/lysophospholipase-like"/>
    <property type="match status" value="1"/>
</dbReference>
<dbReference type="Gene3D" id="3.40.366.10">
    <property type="entry name" value="Malonyl-Coenzyme A Acyl Carrier Protein, domain 2"/>
    <property type="match status" value="1"/>
</dbReference>
<dbReference type="InterPro" id="IPR014043">
    <property type="entry name" value="Acyl_transferase_dom"/>
</dbReference>
<dbReference type="SMART" id="SM01294">
    <property type="entry name" value="PKS_PP_betabranch"/>
    <property type="match status" value="1"/>
</dbReference>
<keyword evidence="6" id="KW-0511">Multifunctional enzyme</keyword>
<dbReference type="PROSITE" id="PS50075">
    <property type="entry name" value="CARRIER"/>
    <property type="match status" value="1"/>
</dbReference>
<comment type="caution">
    <text evidence="13">The sequence shown here is derived from an EMBL/GenBank/DDBJ whole genome shotgun (WGS) entry which is preliminary data.</text>
</comment>
<keyword evidence="3" id="KW-0597">Phosphoprotein</keyword>
<dbReference type="InterPro" id="IPR009081">
    <property type="entry name" value="PP-bd_ACP"/>
</dbReference>
<dbReference type="InterPro" id="IPR049552">
    <property type="entry name" value="PKS_DH_N"/>
</dbReference>
<dbReference type="Pfam" id="PF02801">
    <property type="entry name" value="Ketoacyl-synt_C"/>
    <property type="match status" value="1"/>
</dbReference>
<feature type="active site" description="Proton donor; for dehydratase activity" evidence="8">
    <location>
        <position position="1087"/>
    </location>
</feature>
<evidence type="ECO:0000256" key="9">
    <source>
        <dbReference type="SAM" id="MobiDB-lite"/>
    </source>
</evidence>
<dbReference type="InterPro" id="IPR016035">
    <property type="entry name" value="Acyl_Trfase/lysoPLipase"/>
</dbReference>
<dbReference type="SUPFAM" id="SSF51735">
    <property type="entry name" value="NAD(P)-binding Rossmann-fold domains"/>
    <property type="match status" value="2"/>
</dbReference>
<dbReference type="SMART" id="SM00822">
    <property type="entry name" value="PKS_KR"/>
    <property type="match status" value="1"/>
</dbReference>
<accession>A0A7W7U0W2</accession>
<evidence type="ECO:0000256" key="2">
    <source>
        <dbReference type="ARBA" id="ARBA00022450"/>
    </source>
</evidence>
<dbReference type="PANTHER" id="PTHR43775:SF51">
    <property type="entry name" value="INACTIVE PHENOLPHTHIOCEROL SYNTHESIS POLYKETIDE SYNTHASE TYPE I PKS1-RELATED"/>
    <property type="match status" value="1"/>
</dbReference>
<dbReference type="PROSITE" id="PS52004">
    <property type="entry name" value="KS3_2"/>
    <property type="match status" value="1"/>
</dbReference>
<dbReference type="InterPro" id="IPR014030">
    <property type="entry name" value="Ketoacyl_synth_N"/>
</dbReference>
<dbReference type="PROSITE" id="PS00606">
    <property type="entry name" value="KS3_1"/>
    <property type="match status" value="1"/>
</dbReference>
<name>A0A7W7U0W2_9ACTN</name>